<evidence type="ECO:0000256" key="6">
    <source>
        <dbReference type="ARBA" id="ARBA00022777"/>
    </source>
</evidence>
<reference evidence="13 14" key="1">
    <citation type="submission" date="2019-02" db="EMBL/GenBank/DDBJ databases">
        <title>Sequencing the genomes of 1000 actinobacteria strains.</title>
        <authorList>
            <person name="Klenk H.-P."/>
        </authorList>
    </citation>
    <scope>NUCLEOTIDE SEQUENCE [LARGE SCALE GENOMIC DNA]</scope>
    <source>
        <strain evidence="13 14">DSM 45612</strain>
    </source>
</reference>
<evidence type="ECO:0000259" key="10">
    <source>
        <dbReference type="Pfam" id="PF02518"/>
    </source>
</evidence>
<feature type="domain" description="Putative sensor" evidence="12">
    <location>
        <begin position="28"/>
        <end position="213"/>
    </location>
</feature>
<dbReference type="InterPro" id="IPR011712">
    <property type="entry name" value="Sig_transdc_His_kin_sub3_dim/P"/>
</dbReference>
<evidence type="ECO:0000256" key="3">
    <source>
        <dbReference type="ARBA" id="ARBA00022553"/>
    </source>
</evidence>
<evidence type="ECO:0000256" key="5">
    <source>
        <dbReference type="ARBA" id="ARBA00022741"/>
    </source>
</evidence>
<feature type="transmembrane region" description="Helical" evidence="9">
    <location>
        <begin position="53"/>
        <end position="70"/>
    </location>
</feature>
<dbReference type="InterPro" id="IPR036890">
    <property type="entry name" value="HATPase_C_sf"/>
</dbReference>
<proteinExistence type="predicted"/>
<protein>
    <recommendedName>
        <fullName evidence="2">histidine kinase</fullName>
        <ecNumber evidence="2">2.7.13.3</ecNumber>
    </recommendedName>
</protein>
<organism evidence="13 14">
    <name type="scientific">Micromonospora kangleipakensis</name>
    <dbReference type="NCBI Taxonomy" id="1077942"/>
    <lineage>
        <taxon>Bacteria</taxon>
        <taxon>Bacillati</taxon>
        <taxon>Actinomycetota</taxon>
        <taxon>Actinomycetes</taxon>
        <taxon>Micromonosporales</taxon>
        <taxon>Micromonosporaceae</taxon>
        <taxon>Micromonospora</taxon>
    </lineage>
</organism>
<dbReference type="GO" id="GO:0046983">
    <property type="term" value="F:protein dimerization activity"/>
    <property type="evidence" value="ECO:0007669"/>
    <property type="project" value="InterPro"/>
</dbReference>
<dbReference type="AlphaFoldDB" id="A0A4V2GCF2"/>
<feature type="domain" description="Histidine kinase/HSP90-like ATPase" evidence="10">
    <location>
        <begin position="347"/>
        <end position="432"/>
    </location>
</feature>
<evidence type="ECO:0000313" key="14">
    <source>
        <dbReference type="Proteomes" id="UP000294114"/>
    </source>
</evidence>
<dbReference type="RefSeq" id="WP_130329153.1">
    <property type="nucleotide sequence ID" value="NZ_SHLD01000001.1"/>
</dbReference>
<feature type="domain" description="Signal transduction histidine kinase subgroup 3 dimerisation and phosphoacceptor" evidence="11">
    <location>
        <begin position="242"/>
        <end position="305"/>
    </location>
</feature>
<dbReference type="EC" id="2.7.13.3" evidence="2"/>
<evidence type="ECO:0000256" key="9">
    <source>
        <dbReference type="SAM" id="Phobius"/>
    </source>
</evidence>
<dbReference type="PANTHER" id="PTHR24421:SF10">
    <property type="entry name" value="NITRATE_NITRITE SENSOR PROTEIN NARQ"/>
    <property type="match status" value="1"/>
</dbReference>
<gene>
    <name evidence="13" type="ORF">EV384_0160</name>
</gene>
<evidence type="ECO:0000256" key="2">
    <source>
        <dbReference type="ARBA" id="ARBA00012438"/>
    </source>
</evidence>
<name>A0A4V2GCF2_9ACTN</name>
<dbReference type="Gene3D" id="1.20.5.1930">
    <property type="match status" value="1"/>
</dbReference>
<dbReference type="Pfam" id="PF13796">
    <property type="entry name" value="Sensor"/>
    <property type="match status" value="1"/>
</dbReference>
<evidence type="ECO:0000256" key="4">
    <source>
        <dbReference type="ARBA" id="ARBA00022679"/>
    </source>
</evidence>
<dbReference type="InterPro" id="IPR050482">
    <property type="entry name" value="Sensor_HK_TwoCompSys"/>
</dbReference>
<keyword evidence="3" id="KW-0597">Phosphoprotein</keyword>
<evidence type="ECO:0000256" key="8">
    <source>
        <dbReference type="ARBA" id="ARBA00023012"/>
    </source>
</evidence>
<dbReference type="GO" id="GO:0005524">
    <property type="term" value="F:ATP binding"/>
    <property type="evidence" value="ECO:0007669"/>
    <property type="project" value="UniProtKB-KW"/>
</dbReference>
<keyword evidence="4" id="KW-0808">Transferase</keyword>
<feature type="transmembrane region" description="Helical" evidence="9">
    <location>
        <begin position="180"/>
        <end position="202"/>
    </location>
</feature>
<dbReference type="Pfam" id="PF07730">
    <property type="entry name" value="HisKA_3"/>
    <property type="match status" value="1"/>
</dbReference>
<evidence type="ECO:0000256" key="1">
    <source>
        <dbReference type="ARBA" id="ARBA00000085"/>
    </source>
</evidence>
<dbReference type="CDD" id="cd16917">
    <property type="entry name" value="HATPase_UhpB-NarQ-NarX-like"/>
    <property type="match status" value="1"/>
</dbReference>
<feature type="transmembrane region" description="Helical" evidence="9">
    <location>
        <begin position="28"/>
        <end position="47"/>
    </location>
</feature>
<evidence type="ECO:0000259" key="11">
    <source>
        <dbReference type="Pfam" id="PF07730"/>
    </source>
</evidence>
<evidence type="ECO:0000256" key="7">
    <source>
        <dbReference type="ARBA" id="ARBA00022840"/>
    </source>
</evidence>
<accession>A0A4V2GCF2</accession>
<evidence type="ECO:0000313" key="13">
    <source>
        <dbReference type="EMBL" id="RZU71826.1"/>
    </source>
</evidence>
<feature type="transmembrane region" description="Helical" evidence="9">
    <location>
        <begin position="127"/>
        <end position="153"/>
    </location>
</feature>
<dbReference type="InterPro" id="IPR003594">
    <property type="entry name" value="HATPase_dom"/>
</dbReference>
<dbReference type="GO" id="GO:0000155">
    <property type="term" value="F:phosphorelay sensor kinase activity"/>
    <property type="evidence" value="ECO:0007669"/>
    <property type="project" value="InterPro"/>
</dbReference>
<dbReference type="PANTHER" id="PTHR24421">
    <property type="entry name" value="NITRATE/NITRITE SENSOR PROTEIN NARX-RELATED"/>
    <property type="match status" value="1"/>
</dbReference>
<sequence length="433" mass="45788">MTAIPLATTPAPAPARGVPRQLLRDSGYVLLGLPLAIAGFVIVVAGISLSAGLLVTTVGLPVLAGTLYVARGLADIERLRLPAVLRQPRVRPEYLVPEPGAKLWRRVFVPMRDAQSWLDLAHGLLKLLVALPTFVLLLVWWAVAVAGTLYGGYDWAIPRGPDDQDLSQLLGMGDGAGARIALNTALGVFCLLTLPLLARACALLQAGLARSLLTGVAEMRNRITTLEEQKRAAASAEASALRRLERDIHDGPQQRLVRLAMDLSRARQQLAADPEAARRTLDEAVTQTRETLGELRALSRGIAPPILVDRGLPSALAALAARALVPVELVIDPELGTPTGRLDPAVENTAYFVVAEALTNVAKHSQATSCQVEVARRVGRLEIAVRDDGTGGAHLAKGHGLAGIADRVRATGGTLDVVSPAGGPTEVRAELPR</sequence>
<dbReference type="SUPFAM" id="SSF55874">
    <property type="entry name" value="ATPase domain of HSP90 chaperone/DNA topoisomerase II/histidine kinase"/>
    <property type="match status" value="1"/>
</dbReference>
<evidence type="ECO:0000259" key="12">
    <source>
        <dbReference type="Pfam" id="PF13796"/>
    </source>
</evidence>
<keyword evidence="14" id="KW-1185">Reference proteome</keyword>
<dbReference type="InterPro" id="IPR025828">
    <property type="entry name" value="Put_sensor_dom"/>
</dbReference>
<comment type="catalytic activity">
    <reaction evidence="1">
        <text>ATP + protein L-histidine = ADP + protein N-phospho-L-histidine.</text>
        <dbReference type="EC" id="2.7.13.3"/>
    </reaction>
</comment>
<dbReference type="Gene3D" id="3.30.565.10">
    <property type="entry name" value="Histidine kinase-like ATPase, C-terminal domain"/>
    <property type="match status" value="1"/>
</dbReference>
<dbReference type="GO" id="GO:0016020">
    <property type="term" value="C:membrane"/>
    <property type="evidence" value="ECO:0007669"/>
    <property type="project" value="InterPro"/>
</dbReference>
<keyword evidence="9" id="KW-1133">Transmembrane helix</keyword>
<keyword evidence="5" id="KW-0547">Nucleotide-binding</keyword>
<dbReference type="Proteomes" id="UP000294114">
    <property type="component" value="Unassembled WGS sequence"/>
</dbReference>
<keyword evidence="9" id="KW-0812">Transmembrane</keyword>
<comment type="caution">
    <text evidence="13">The sequence shown here is derived from an EMBL/GenBank/DDBJ whole genome shotgun (WGS) entry which is preliminary data.</text>
</comment>
<keyword evidence="8" id="KW-0902">Two-component regulatory system</keyword>
<keyword evidence="7" id="KW-0067">ATP-binding</keyword>
<dbReference type="OrthoDB" id="4198152at2"/>
<keyword evidence="6 13" id="KW-0418">Kinase</keyword>
<dbReference type="EMBL" id="SHLD01000001">
    <property type="protein sequence ID" value="RZU71826.1"/>
    <property type="molecule type" value="Genomic_DNA"/>
</dbReference>
<keyword evidence="9" id="KW-0472">Membrane</keyword>
<dbReference type="Pfam" id="PF02518">
    <property type="entry name" value="HATPase_c"/>
    <property type="match status" value="1"/>
</dbReference>